<dbReference type="SUPFAM" id="SSF52058">
    <property type="entry name" value="L domain-like"/>
    <property type="match status" value="2"/>
</dbReference>
<dbReference type="PANTHER" id="PTHR45661:SF3">
    <property type="entry name" value="IG-LIKE DOMAIN-CONTAINING PROTEIN"/>
    <property type="match status" value="1"/>
</dbReference>
<evidence type="ECO:0000313" key="1">
    <source>
        <dbReference type="EMBL" id="KAK8839687.1"/>
    </source>
</evidence>
<comment type="caution">
    <text evidence="1">The sequence shown here is derived from an EMBL/GenBank/DDBJ whole genome shotgun (WGS) entry which is preliminary data.</text>
</comment>
<dbReference type="InterPro" id="IPR053139">
    <property type="entry name" value="Surface_bspA-like"/>
</dbReference>
<dbReference type="InterPro" id="IPR026906">
    <property type="entry name" value="LRR_5"/>
</dbReference>
<dbReference type="Pfam" id="PF13306">
    <property type="entry name" value="LRR_5"/>
    <property type="match status" value="3"/>
</dbReference>
<keyword evidence="2" id="KW-1185">Reference proteome</keyword>
<evidence type="ECO:0008006" key="3">
    <source>
        <dbReference type="Google" id="ProtNLM"/>
    </source>
</evidence>
<evidence type="ECO:0000313" key="2">
    <source>
        <dbReference type="Proteomes" id="UP001470230"/>
    </source>
</evidence>
<dbReference type="Proteomes" id="UP001470230">
    <property type="component" value="Unassembled WGS sequence"/>
</dbReference>
<dbReference type="EMBL" id="JAPFFF010000050">
    <property type="protein sequence ID" value="KAK8839687.1"/>
    <property type="molecule type" value="Genomic_DNA"/>
</dbReference>
<sequence>MSQTPGSKDIISINQDNIIYSISDEEKKAFVIGNDQANGDILIPRAIIYESNEYLVTKILKNSFENAKTIKSVHFAVDSEINTIEENSFKNSSIETISIPPHVTFISKNAFIQCTKLQEVFIPDNSELKMIDSRAFYGTNIEKFTIPPHLTIIGEYTFAYCKKLKRLEIPANSELQSFDQYSFFGTSFETFTVPPHLKFIGARAFCRCKYLHSFEIPENSELQKIEMEAFAHSPIESLTFPSHLIELDERWGQYMKLKKVSVSSKNNGNYKIYDDKFILGKSSKEKNDYDVLVISVHTIEKATIPDFVEFISPSSFFGCQHLREVEFSKNSKLRSIGRCAFVNSIFESFTIPPHLTFIGEYAFASCPKLIKIEIPENSELRTIGKKAFYNSKIECLEIPKSVIELQDDWCYCAYKLTKAKVHPNNPRYSMHNDKLMIGKSSIDLQNHDEIVFANRDIEFVQIPKFIKIIKKSAFLQSKVRKVEIPADSELRIIDDFAFGETPIVRFTISHHITEIGKWAFNPCKQLKYFEVPFDSELKSIGDNAFSEAPIERFTIPRHLTIIGKEAFSKCAKLRRIDVPNDAELQTIGECAFDRTSIVSFVIPPRIKQIEREAFAFCRCLQIVEIAENSALKTFNLNIFCDLYYKTEVYAQPSQIMNFIKEE</sequence>
<organism evidence="1 2">
    <name type="scientific">Tritrichomonas musculus</name>
    <dbReference type="NCBI Taxonomy" id="1915356"/>
    <lineage>
        <taxon>Eukaryota</taxon>
        <taxon>Metamonada</taxon>
        <taxon>Parabasalia</taxon>
        <taxon>Tritrichomonadida</taxon>
        <taxon>Tritrichomonadidae</taxon>
        <taxon>Tritrichomonas</taxon>
    </lineage>
</organism>
<accession>A0ABR2H276</accession>
<dbReference type="InterPro" id="IPR032675">
    <property type="entry name" value="LRR_dom_sf"/>
</dbReference>
<protein>
    <recommendedName>
        <fullName evidence="3">Surface antigen BspA-like</fullName>
    </recommendedName>
</protein>
<proteinExistence type="predicted"/>
<name>A0ABR2H276_9EUKA</name>
<gene>
    <name evidence="1" type="ORF">M9Y10_031391</name>
</gene>
<reference evidence="1 2" key="1">
    <citation type="submission" date="2024-04" db="EMBL/GenBank/DDBJ databases">
        <title>Tritrichomonas musculus Genome.</title>
        <authorList>
            <person name="Alves-Ferreira E."/>
            <person name="Grigg M."/>
            <person name="Lorenzi H."/>
            <person name="Galac M."/>
        </authorList>
    </citation>
    <scope>NUCLEOTIDE SEQUENCE [LARGE SCALE GENOMIC DNA]</scope>
    <source>
        <strain evidence="1 2">EAF2021</strain>
    </source>
</reference>
<dbReference type="Gene3D" id="3.80.10.10">
    <property type="entry name" value="Ribonuclease Inhibitor"/>
    <property type="match status" value="3"/>
</dbReference>
<dbReference type="PANTHER" id="PTHR45661">
    <property type="entry name" value="SURFACE ANTIGEN"/>
    <property type="match status" value="1"/>
</dbReference>